<evidence type="ECO:0000256" key="4">
    <source>
        <dbReference type="ARBA" id="ARBA00022989"/>
    </source>
</evidence>
<evidence type="ECO:0000313" key="8">
    <source>
        <dbReference type="EMBL" id="GFN87905.1"/>
    </source>
</evidence>
<accession>A0AAV3YKV3</accession>
<evidence type="ECO:0000256" key="6">
    <source>
        <dbReference type="SAM" id="Phobius"/>
    </source>
</evidence>
<evidence type="ECO:0000313" key="9">
    <source>
        <dbReference type="Proteomes" id="UP000735302"/>
    </source>
</evidence>
<evidence type="ECO:0000259" key="7">
    <source>
        <dbReference type="Pfam" id="PF21116"/>
    </source>
</evidence>
<evidence type="ECO:0000256" key="1">
    <source>
        <dbReference type="ARBA" id="ARBA00004141"/>
    </source>
</evidence>
<feature type="transmembrane region" description="Helical" evidence="6">
    <location>
        <begin position="661"/>
        <end position="683"/>
    </location>
</feature>
<evidence type="ECO:0000256" key="5">
    <source>
        <dbReference type="ARBA" id="ARBA00023136"/>
    </source>
</evidence>
<dbReference type="PANTHER" id="PTHR12191:SF21">
    <property type="entry name" value="ZINC TRANSPORTER ZIP4"/>
    <property type="match status" value="1"/>
</dbReference>
<sequence length="746" mass="82035">MPVRLWIRLAYHEDGHIFFLSKSSSSTKVKAIFPPPRTVTVGNFICSQLSFLGRESFSRRQSQSGGRQTDSRVFFGGRYRDCLTRESIWGRVILATPVSSRRCGLAFCVKRAGESGYLGDAFAVLARTLDVDPHQNISQEKFEEACIVLLRLIISFSELDFCNKFVDLSSWTVDLARNKLLNSTLGIGLEETTEISANALTRLLQQLQRHLKPQTGDNEHQGIDIHNGENIIGEGDMVPGASQNMAESLVVRPKCLSAGSLLYYMGAERSIPVSSLSQLASILLFKIVDGASVEERCLLLPRKEDFMNAIFNTFALNGDKIDIPALESLMTKLEINPEALPVHDHDEHHKRRKRNVENNAFFSLQRKKREHLVPEELTTCYSAAQLMALFDSLSGMDRTSFQQLSPALVSQKIFARCSSTEEEHEEDEISDAERYGYGTAAIAIICISAVFGVFILPCTSSRVYTGIMSTFIGLAMGTLFADAVLHLIPAALGVHVHGEGHHHDHGSKIVIENFVRYGLVVMAGVYGFYLLETTISRFGGQHSHGQKKSDGQNLQNIELNEHPLKSGGYSEEISNDEGKTIEDEASVSSKGSNKLSTLALMVLLGDSVHNFADGLAVGAAFSTSISSGVATSIAIFCHEVPHELGDFAVLLQSGCSFKKALFLNFICALTAFLGFYVGIVVATDDSTKSYIFSVTAAMFMYIALVDLLPQLIQTSSNFHLLLNNIGILTGYSILFVIAVFEEHIII</sequence>
<proteinExistence type="inferred from homology"/>
<dbReference type="InterPro" id="IPR003689">
    <property type="entry name" value="ZIP"/>
</dbReference>
<comment type="caution">
    <text evidence="8">The sequence shown here is derived from an EMBL/GenBank/DDBJ whole genome shotgun (WGS) entry which is preliminary data.</text>
</comment>
<keyword evidence="3 6" id="KW-0812">Transmembrane</keyword>
<dbReference type="AlphaFoldDB" id="A0AAV3YKV3"/>
<feature type="transmembrane region" description="Helical" evidence="6">
    <location>
        <begin position="689"/>
        <end position="708"/>
    </location>
</feature>
<protein>
    <submittedName>
        <fullName evidence="8">Zinc transporter zip12</fullName>
    </submittedName>
</protein>
<feature type="transmembrane region" description="Helical" evidence="6">
    <location>
        <begin position="720"/>
        <end position="740"/>
    </location>
</feature>
<dbReference type="GO" id="GO:0005385">
    <property type="term" value="F:zinc ion transmembrane transporter activity"/>
    <property type="evidence" value="ECO:0007669"/>
    <property type="project" value="TreeGrafter"/>
</dbReference>
<dbReference type="PANTHER" id="PTHR12191">
    <property type="entry name" value="SOLUTE CARRIER FAMILY 39"/>
    <property type="match status" value="1"/>
</dbReference>
<dbReference type="GO" id="GO:0071578">
    <property type="term" value="P:zinc ion import across plasma membrane"/>
    <property type="evidence" value="ECO:0007669"/>
    <property type="project" value="TreeGrafter"/>
</dbReference>
<dbReference type="Pfam" id="PF02535">
    <property type="entry name" value="Zip"/>
    <property type="match status" value="1"/>
</dbReference>
<feature type="transmembrane region" description="Helical" evidence="6">
    <location>
        <begin position="514"/>
        <end position="531"/>
    </location>
</feature>
<comment type="subcellular location">
    <subcellularLocation>
        <location evidence="1">Membrane</location>
        <topology evidence="1">Multi-pass membrane protein</topology>
    </subcellularLocation>
</comment>
<keyword evidence="9" id="KW-1185">Reference proteome</keyword>
<dbReference type="Proteomes" id="UP000735302">
    <property type="component" value="Unassembled WGS sequence"/>
</dbReference>
<dbReference type="InterPro" id="IPR050799">
    <property type="entry name" value="ZIP_Transporter"/>
</dbReference>
<feature type="transmembrane region" description="Helical" evidence="6">
    <location>
        <begin position="435"/>
        <end position="459"/>
    </location>
</feature>
<feature type="domain" description="Zinc transporter ZIP4/12 EF-hand" evidence="7">
    <location>
        <begin position="306"/>
        <end position="413"/>
    </location>
</feature>
<keyword evidence="5 6" id="KW-0472">Membrane</keyword>
<dbReference type="Pfam" id="PF21116">
    <property type="entry name" value="EF-hand_Zip"/>
    <property type="match status" value="1"/>
</dbReference>
<dbReference type="InterPro" id="IPR049406">
    <property type="entry name" value="ZIP4_12_EF-hand"/>
</dbReference>
<organism evidence="8 9">
    <name type="scientific">Plakobranchus ocellatus</name>
    <dbReference type="NCBI Taxonomy" id="259542"/>
    <lineage>
        <taxon>Eukaryota</taxon>
        <taxon>Metazoa</taxon>
        <taxon>Spiralia</taxon>
        <taxon>Lophotrochozoa</taxon>
        <taxon>Mollusca</taxon>
        <taxon>Gastropoda</taxon>
        <taxon>Heterobranchia</taxon>
        <taxon>Euthyneura</taxon>
        <taxon>Panpulmonata</taxon>
        <taxon>Sacoglossa</taxon>
        <taxon>Placobranchoidea</taxon>
        <taxon>Plakobranchidae</taxon>
        <taxon>Plakobranchus</taxon>
    </lineage>
</organism>
<evidence type="ECO:0000256" key="2">
    <source>
        <dbReference type="ARBA" id="ARBA00006939"/>
    </source>
</evidence>
<comment type="similarity">
    <text evidence="2">Belongs to the ZIP transporter (TC 2.A.5) family.</text>
</comment>
<dbReference type="GO" id="GO:0140410">
    <property type="term" value="F:monoatomic cation:bicarbonate symporter activity"/>
    <property type="evidence" value="ECO:0007669"/>
    <property type="project" value="TreeGrafter"/>
</dbReference>
<gene>
    <name evidence="8" type="ORF">PoB_001441100</name>
</gene>
<evidence type="ECO:0000256" key="3">
    <source>
        <dbReference type="ARBA" id="ARBA00022692"/>
    </source>
</evidence>
<dbReference type="GO" id="GO:0030003">
    <property type="term" value="P:intracellular monoatomic cation homeostasis"/>
    <property type="evidence" value="ECO:0007669"/>
    <property type="project" value="TreeGrafter"/>
</dbReference>
<feature type="transmembrane region" description="Helical" evidence="6">
    <location>
        <begin position="471"/>
        <end position="494"/>
    </location>
</feature>
<dbReference type="GO" id="GO:0005886">
    <property type="term" value="C:plasma membrane"/>
    <property type="evidence" value="ECO:0007669"/>
    <property type="project" value="TreeGrafter"/>
</dbReference>
<dbReference type="EMBL" id="BLXT01001819">
    <property type="protein sequence ID" value="GFN87905.1"/>
    <property type="molecule type" value="Genomic_DNA"/>
</dbReference>
<keyword evidence="4 6" id="KW-1133">Transmembrane helix</keyword>
<name>A0AAV3YKV3_9GAST</name>
<reference evidence="8 9" key="1">
    <citation type="journal article" date="2021" name="Elife">
        <title>Chloroplast acquisition without the gene transfer in kleptoplastic sea slugs, Plakobranchus ocellatus.</title>
        <authorList>
            <person name="Maeda T."/>
            <person name="Takahashi S."/>
            <person name="Yoshida T."/>
            <person name="Shimamura S."/>
            <person name="Takaki Y."/>
            <person name="Nagai Y."/>
            <person name="Toyoda A."/>
            <person name="Suzuki Y."/>
            <person name="Arimoto A."/>
            <person name="Ishii H."/>
            <person name="Satoh N."/>
            <person name="Nishiyama T."/>
            <person name="Hasebe M."/>
            <person name="Maruyama T."/>
            <person name="Minagawa J."/>
            <person name="Obokata J."/>
            <person name="Shigenobu S."/>
        </authorList>
    </citation>
    <scope>NUCLEOTIDE SEQUENCE [LARGE SCALE GENOMIC DNA]</scope>
</reference>